<dbReference type="SMART" id="SM00369">
    <property type="entry name" value="LRR_TYP"/>
    <property type="match status" value="8"/>
</dbReference>
<keyword evidence="3" id="KW-0677">Repeat</keyword>
<gene>
    <name evidence="6" type="ORF">Zmor_013285</name>
</gene>
<feature type="signal peptide" evidence="5">
    <location>
        <begin position="1"/>
        <end position="18"/>
    </location>
</feature>
<dbReference type="Gene3D" id="3.80.10.10">
    <property type="entry name" value="Ribonuclease Inhibitor"/>
    <property type="match status" value="2"/>
</dbReference>
<dbReference type="PANTHER" id="PTHR24373:SF275">
    <property type="entry name" value="TIR DOMAIN-CONTAINING PROTEIN"/>
    <property type="match status" value="1"/>
</dbReference>
<sequence>MALRQLLFLVSLFGPLYAMCPSQCTCYLDDKGRNAVSCIDGGIVGPLDLFNMSLDTEVLKITAPEDDMNQLTMSPVFHKYKKLEEIRITRSNIPQLGKHFFWGLNKLDVLDLSQNNITQPLDHNFVGLFKLKDLYLDDNRIYSLPSGTFRYLQELKLLSIQRNRISELMPRIFLEIGKLKVLKLSGNNLKELNPVVFEDVKELKTLECRSCGLTRIDKHMYELLSHLTSLDLGDNFLTAISSDEFSPLLNLRQLKLDGNAVSAIKSSTFSNQQELKRLNLARNRITKISRHAFANLHNLTELDLSHNKFEDPENGLLEPVAGTLEVLFLNGNHLSVRTLKRLLNNVEIRELRLAECGLVEVGEAVFPGTLEVLDLANNYISEMTSEVLPESLKELDISGNRFLGLGNDVMAKLDSVRGLRMERNPWACDLCHIVPLLERANRSAGIRGLQCAQPYSLKGKKLGVLRLSELTWCTVPSTTSGDANFFLLGDDGRIGLIAAATSVSLLFCTVVGVLGVLLYSRRHAAKYYTHEDKLAMDGDSIFENHSPLFCDDRELSFKFALDGDRKLSVSTIDEIKKEHAITNGT</sequence>
<dbReference type="PROSITE" id="PS51450">
    <property type="entry name" value="LRR"/>
    <property type="match status" value="5"/>
</dbReference>
<name>A0AA38IH19_9CUCU</name>
<dbReference type="InterPro" id="IPR003591">
    <property type="entry name" value="Leu-rich_rpt_typical-subtyp"/>
</dbReference>
<evidence type="ECO:0000313" key="7">
    <source>
        <dbReference type="Proteomes" id="UP001168821"/>
    </source>
</evidence>
<evidence type="ECO:0000256" key="5">
    <source>
        <dbReference type="SAM" id="SignalP"/>
    </source>
</evidence>
<evidence type="ECO:0000256" key="4">
    <source>
        <dbReference type="SAM" id="Phobius"/>
    </source>
</evidence>
<dbReference type="Proteomes" id="UP001168821">
    <property type="component" value="Unassembled WGS sequence"/>
</dbReference>
<feature type="transmembrane region" description="Helical" evidence="4">
    <location>
        <begin position="494"/>
        <end position="519"/>
    </location>
</feature>
<dbReference type="PANTHER" id="PTHR24373">
    <property type="entry name" value="SLIT RELATED LEUCINE-RICH REPEAT NEURONAL PROTEIN"/>
    <property type="match status" value="1"/>
</dbReference>
<keyword evidence="2 5" id="KW-0732">Signal</keyword>
<keyword evidence="1" id="KW-0433">Leucine-rich repeat</keyword>
<protein>
    <submittedName>
        <fullName evidence="6">Uncharacterized protein</fullName>
    </submittedName>
</protein>
<keyword evidence="4" id="KW-0812">Transmembrane</keyword>
<dbReference type="SMART" id="SM00365">
    <property type="entry name" value="LRR_SD22"/>
    <property type="match status" value="4"/>
</dbReference>
<accession>A0AA38IH19</accession>
<proteinExistence type="predicted"/>
<keyword evidence="7" id="KW-1185">Reference proteome</keyword>
<evidence type="ECO:0000256" key="2">
    <source>
        <dbReference type="ARBA" id="ARBA00022729"/>
    </source>
</evidence>
<feature type="chain" id="PRO_5041254299" evidence="5">
    <location>
        <begin position="19"/>
        <end position="585"/>
    </location>
</feature>
<dbReference type="Pfam" id="PF00560">
    <property type="entry name" value="LRR_1"/>
    <property type="match status" value="1"/>
</dbReference>
<keyword evidence="4" id="KW-1133">Transmembrane helix</keyword>
<dbReference type="InterPro" id="IPR001611">
    <property type="entry name" value="Leu-rich_rpt"/>
</dbReference>
<evidence type="ECO:0000313" key="6">
    <source>
        <dbReference type="EMBL" id="KAJ3654071.1"/>
    </source>
</evidence>
<reference evidence="6" key="1">
    <citation type="journal article" date="2023" name="G3 (Bethesda)">
        <title>Whole genome assemblies of Zophobas morio and Tenebrio molitor.</title>
        <authorList>
            <person name="Kaur S."/>
            <person name="Stinson S.A."/>
            <person name="diCenzo G.C."/>
        </authorList>
    </citation>
    <scope>NUCLEOTIDE SEQUENCE</scope>
    <source>
        <strain evidence="6">QUZm001</strain>
    </source>
</reference>
<dbReference type="InterPro" id="IPR050328">
    <property type="entry name" value="Dev_Immune_Receptor"/>
</dbReference>
<dbReference type="AlphaFoldDB" id="A0AA38IH19"/>
<dbReference type="SUPFAM" id="SSF52058">
    <property type="entry name" value="L domain-like"/>
    <property type="match status" value="1"/>
</dbReference>
<keyword evidence="4" id="KW-0472">Membrane</keyword>
<evidence type="ECO:0000256" key="3">
    <source>
        <dbReference type="ARBA" id="ARBA00022737"/>
    </source>
</evidence>
<dbReference type="Pfam" id="PF13855">
    <property type="entry name" value="LRR_8"/>
    <property type="match status" value="2"/>
</dbReference>
<evidence type="ECO:0000256" key="1">
    <source>
        <dbReference type="ARBA" id="ARBA00022614"/>
    </source>
</evidence>
<dbReference type="FunFam" id="3.80.10.10:FF:001164">
    <property type="entry name" value="GH01279p"/>
    <property type="match status" value="1"/>
</dbReference>
<organism evidence="6 7">
    <name type="scientific">Zophobas morio</name>
    <dbReference type="NCBI Taxonomy" id="2755281"/>
    <lineage>
        <taxon>Eukaryota</taxon>
        <taxon>Metazoa</taxon>
        <taxon>Ecdysozoa</taxon>
        <taxon>Arthropoda</taxon>
        <taxon>Hexapoda</taxon>
        <taxon>Insecta</taxon>
        <taxon>Pterygota</taxon>
        <taxon>Neoptera</taxon>
        <taxon>Endopterygota</taxon>
        <taxon>Coleoptera</taxon>
        <taxon>Polyphaga</taxon>
        <taxon>Cucujiformia</taxon>
        <taxon>Tenebrionidae</taxon>
        <taxon>Zophobas</taxon>
    </lineage>
</organism>
<dbReference type="EMBL" id="JALNTZ010000004">
    <property type="protein sequence ID" value="KAJ3654071.1"/>
    <property type="molecule type" value="Genomic_DNA"/>
</dbReference>
<dbReference type="InterPro" id="IPR032675">
    <property type="entry name" value="LRR_dom_sf"/>
</dbReference>
<comment type="caution">
    <text evidence="6">The sequence shown here is derived from an EMBL/GenBank/DDBJ whole genome shotgun (WGS) entry which is preliminary data.</text>
</comment>